<gene>
    <name evidence="1" type="ORF">V6N11_028593</name>
</gene>
<accession>A0ABR2NA35</accession>
<comment type="caution">
    <text evidence="1">The sequence shown here is derived from an EMBL/GenBank/DDBJ whole genome shotgun (WGS) entry which is preliminary data.</text>
</comment>
<name>A0ABR2NA35_9ROSI</name>
<keyword evidence="2" id="KW-1185">Reference proteome</keyword>
<evidence type="ECO:0000313" key="2">
    <source>
        <dbReference type="Proteomes" id="UP001396334"/>
    </source>
</evidence>
<sequence>MKIYSSGKHHAGGKDQAQRKITISGIGIAEDLYFVIQIKIVNILFHGVVSTFGGGSPEIETWLHPEYVSRRLFEWCSNSIVASQPCSSIIRKLIELKESLKNEILVLKATHGVEVTEKVKATIYATSAFMIEGMKKSRDDAILSYQLACGPFDVIDMDFNALSKVTIYFEVRNLSGLCGNPLLQSIKIL</sequence>
<protein>
    <submittedName>
        <fullName evidence="1">Uncharacterized protein</fullName>
    </submittedName>
</protein>
<proteinExistence type="predicted"/>
<dbReference type="Proteomes" id="UP001396334">
    <property type="component" value="Unassembled WGS sequence"/>
</dbReference>
<dbReference type="EMBL" id="JBBPBN010000196">
    <property type="protein sequence ID" value="KAK8973004.1"/>
    <property type="molecule type" value="Genomic_DNA"/>
</dbReference>
<reference evidence="1 2" key="1">
    <citation type="journal article" date="2024" name="G3 (Bethesda)">
        <title>Genome assembly of Hibiscus sabdariffa L. provides insights into metabolisms of medicinal natural products.</title>
        <authorList>
            <person name="Kim T."/>
        </authorList>
    </citation>
    <scope>NUCLEOTIDE SEQUENCE [LARGE SCALE GENOMIC DNA]</scope>
    <source>
        <strain evidence="1">TK-2024</strain>
        <tissue evidence="1">Old leaves</tissue>
    </source>
</reference>
<organism evidence="1 2">
    <name type="scientific">Hibiscus sabdariffa</name>
    <name type="common">roselle</name>
    <dbReference type="NCBI Taxonomy" id="183260"/>
    <lineage>
        <taxon>Eukaryota</taxon>
        <taxon>Viridiplantae</taxon>
        <taxon>Streptophyta</taxon>
        <taxon>Embryophyta</taxon>
        <taxon>Tracheophyta</taxon>
        <taxon>Spermatophyta</taxon>
        <taxon>Magnoliopsida</taxon>
        <taxon>eudicotyledons</taxon>
        <taxon>Gunneridae</taxon>
        <taxon>Pentapetalae</taxon>
        <taxon>rosids</taxon>
        <taxon>malvids</taxon>
        <taxon>Malvales</taxon>
        <taxon>Malvaceae</taxon>
        <taxon>Malvoideae</taxon>
        <taxon>Hibiscus</taxon>
    </lineage>
</organism>
<evidence type="ECO:0000313" key="1">
    <source>
        <dbReference type="EMBL" id="KAK8973004.1"/>
    </source>
</evidence>